<sequence>MWRAPYFSPRTSQFDLKSLGRGFEPDRSSCLDARACDHLAVELTVKGPPSFPSPDLSSQHVCLGMR</sequence>
<name>A0A2N9JCX0_9ACTN</name>
<dbReference type="Proteomes" id="UP000238164">
    <property type="component" value="Chromosome 1"/>
</dbReference>
<dbReference type="AlphaFoldDB" id="A0A2N9JCX0"/>
<accession>A0A2N9JCX0</accession>
<gene>
    <name evidence="1" type="ORF">MPLG2_0946</name>
</gene>
<evidence type="ECO:0000313" key="2">
    <source>
        <dbReference type="Proteomes" id="UP000238164"/>
    </source>
</evidence>
<evidence type="ECO:0000313" key="1">
    <source>
        <dbReference type="EMBL" id="SPD85982.1"/>
    </source>
</evidence>
<proteinExistence type="predicted"/>
<reference evidence="1 2" key="1">
    <citation type="submission" date="2018-02" db="EMBL/GenBank/DDBJ databases">
        <authorList>
            <person name="Cohen D.B."/>
            <person name="Kent A.D."/>
        </authorList>
    </citation>
    <scope>NUCLEOTIDE SEQUENCE [LARGE SCALE GENOMIC DNA]</scope>
    <source>
        <strain evidence="1">1</strain>
    </source>
</reference>
<dbReference type="EMBL" id="LT985188">
    <property type="protein sequence ID" value="SPD85982.1"/>
    <property type="molecule type" value="Genomic_DNA"/>
</dbReference>
<organism evidence="1 2">
    <name type="scientific">Micropruina glycogenica</name>
    <dbReference type="NCBI Taxonomy" id="75385"/>
    <lineage>
        <taxon>Bacteria</taxon>
        <taxon>Bacillati</taxon>
        <taxon>Actinomycetota</taxon>
        <taxon>Actinomycetes</taxon>
        <taxon>Propionibacteriales</taxon>
        <taxon>Nocardioidaceae</taxon>
        <taxon>Micropruina</taxon>
    </lineage>
</organism>
<protein>
    <submittedName>
        <fullName evidence="1">Uncharacterized protein</fullName>
    </submittedName>
</protein>
<keyword evidence="2" id="KW-1185">Reference proteome</keyword>
<dbReference type="KEGG" id="mgg:MPLG2_0946"/>